<keyword evidence="4" id="KW-1185">Reference proteome</keyword>
<feature type="chain" id="PRO_5011619008" description="Glycoside hydrolase" evidence="2">
    <location>
        <begin position="22"/>
        <end position="287"/>
    </location>
</feature>
<evidence type="ECO:0000256" key="1">
    <source>
        <dbReference type="SAM" id="MobiDB-lite"/>
    </source>
</evidence>
<accession>A0A1I5MT85</accession>
<protein>
    <recommendedName>
        <fullName evidence="5">Glycoside hydrolase</fullName>
    </recommendedName>
</protein>
<dbReference type="EMBL" id="FOWZ01000002">
    <property type="protein sequence ID" value="SFP12763.1"/>
    <property type="molecule type" value="Genomic_DNA"/>
</dbReference>
<sequence>MKGYLSPALILALAACAVTPAAPPSSIGAEPFYAKHVDASGIPILSSARVSDEALLSARDMARGMLAHRPDFATWLAANDYRVAIIAEDEALLDLPDKAHWTKPARDDPRLTRCELKHYDVRIGAKSDREYWDERARGIGGERTVGSEEDVLGLPTSRYFGETIFVHEMAHNVLFAIEAVDPALFAEIEAAYAHALANDLWLNEYATTTIQEYWAEGTQIWFNSNRLVVVDGLRILDHPDLAAYDPKLFAALGAAYGMRHRLKSDPFHASPARVPPGPIPENTAEVC</sequence>
<dbReference type="Proteomes" id="UP000199331">
    <property type="component" value="Unassembled WGS sequence"/>
</dbReference>
<evidence type="ECO:0000256" key="2">
    <source>
        <dbReference type="SAM" id="SignalP"/>
    </source>
</evidence>
<keyword evidence="2" id="KW-0732">Signal</keyword>
<dbReference type="PROSITE" id="PS51257">
    <property type="entry name" value="PROKAR_LIPOPROTEIN"/>
    <property type="match status" value="1"/>
</dbReference>
<evidence type="ECO:0000313" key="4">
    <source>
        <dbReference type="Proteomes" id="UP000199331"/>
    </source>
</evidence>
<organism evidence="3 4">
    <name type="scientific">Qipengyuania nanhaisediminis</name>
    <dbReference type="NCBI Taxonomy" id="604088"/>
    <lineage>
        <taxon>Bacteria</taxon>
        <taxon>Pseudomonadati</taxon>
        <taxon>Pseudomonadota</taxon>
        <taxon>Alphaproteobacteria</taxon>
        <taxon>Sphingomonadales</taxon>
        <taxon>Erythrobacteraceae</taxon>
        <taxon>Qipengyuania</taxon>
    </lineage>
</organism>
<reference evidence="4" key="1">
    <citation type="submission" date="2016-10" db="EMBL/GenBank/DDBJ databases">
        <authorList>
            <person name="Varghese N."/>
            <person name="Submissions S."/>
        </authorList>
    </citation>
    <scope>NUCLEOTIDE SEQUENCE [LARGE SCALE GENOMIC DNA]</scope>
    <source>
        <strain evidence="4">CGMCC 1.7715</strain>
    </source>
</reference>
<gene>
    <name evidence="3" type="ORF">SAMN04488060_1549</name>
</gene>
<evidence type="ECO:0008006" key="5">
    <source>
        <dbReference type="Google" id="ProtNLM"/>
    </source>
</evidence>
<dbReference type="AlphaFoldDB" id="A0A1I5MT85"/>
<feature type="signal peptide" evidence="2">
    <location>
        <begin position="1"/>
        <end position="21"/>
    </location>
</feature>
<dbReference type="STRING" id="604088.SAMN04488060_1549"/>
<name>A0A1I5MT85_9SPHN</name>
<evidence type="ECO:0000313" key="3">
    <source>
        <dbReference type="EMBL" id="SFP12763.1"/>
    </source>
</evidence>
<feature type="region of interest" description="Disordered" evidence="1">
    <location>
        <begin position="268"/>
        <end position="287"/>
    </location>
</feature>
<proteinExistence type="predicted"/>